<protein>
    <submittedName>
        <fullName evidence="1">35499_t:CDS:1</fullName>
    </submittedName>
</protein>
<keyword evidence="2" id="KW-1185">Reference proteome</keyword>
<comment type="caution">
    <text evidence="1">The sequence shown here is derived from an EMBL/GenBank/DDBJ whole genome shotgun (WGS) entry which is preliminary data.</text>
</comment>
<evidence type="ECO:0000313" key="1">
    <source>
        <dbReference type="EMBL" id="CAG8829357.1"/>
    </source>
</evidence>
<reference evidence="1" key="1">
    <citation type="submission" date="2021-06" db="EMBL/GenBank/DDBJ databases">
        <authorList>
            <person name="Kallberg Y."/>
            <person name="Tangrot J."/>
            <person name="Rosling A."/>
        </authorList>
    </citation>
    <scope>NUCLEOTIDE SEQUENCE</scope>
    <source>
        <strain evidence="1">MA461A</strain>
    </source>
</reference>
<feature type="non-terminal residue" evidence="1">
    <location>
        <position position="1"/>
    </location>
</feature>
<name>A0ACA9S7X5_9GLOM</name>
<proteinExistence type="predicted"/>
<dbReference type="Proteomes" id="UP000789920">
    <property type="component" value="Unassembled WGS sequence"/>
</dbReference>
<gene>
    <name evidence="1" type="ORF">RPERSI_LOCUS27483</name>
</gene>
<evidence type="ECO:0000313" key="2">
    <source>
        <dbReference type="Proteomes" id="UP000789920"/>
    </source>
</evidence>
<dbReference type="EMBL" id="CAJVQC010097076">
    <property type="protein sequence ID" value="CAG8829357.1"/>
    <property type="molecule type" value="Genomic_DNA"/>
</dbReference>
<accession>A0ACA9S7X5</accession>
<feature type="non-terminal residue" evidence="1">
    <location>
        <position position="154"/>
    </location>
</feature>
<sequence>IQWVEVKKWYIDFEKDCPGRLPLHTQFLKYDAPLIVALLLFSIIVGFICFKLYQQFGWNIYKKIGADLSMQANYRTYLIYLLLLKLDLIFILGLSAEALNVYVVTFSKLDGLKNLRYMPVQFYLFHLFITICVAINQILAYRSVRQEWKVGMYI</sequence>
<organism evidence="1 2">
    <name type="scientific">Racocetra persica</name>
    <dbReference type="NCBI Taxonomy" id="160502"/>
    <lineage>
        <taxon>Eukaryota</taxon>
        <taxon>Fungi</taxon>
        <taxon>Fungi incertae sedis</taxon>
        <taxon>Mucoromycota</taxon>
        <taxon>Glomeromycotina</taxon>
        <taxon>Glomeromycetes</taxon>
        <taxon>Diversisporales</taxon>
        <taxon>Gigasporaceae</taxon>
        <taxon>Racocetra</taxon>
    </lineage>
</organism>